<accession>A0A1T4RP54</accession>
<dbReference type="Gene3D" id="2.40.10.220">
    <property type="entry name" value="predicted glycosyltransferase like domains"/>
    <property type="match status" value="1"/>
</dbReference>
<organism evidence="2 3">
    <name type="scientific">Lysobacter spongiicola DSM 21749</name>
    <dbReference type="NCBI Taxonomy" id="1122188"/>
    <lineage>
        <taxon>Bacteria</taxon>
        <taxon>Pseudomonadati</taxon>
        <taxon>Pseudomonadota</taxon>
        <taxon>Gammaproteobacteria</taxon>
        <taxon>Lysobacterales</taxon>
        <taxon>Lysobacteraceae</taxon>
        <taxon>Novilysobacter</taxon>
    </lineage>
</organism>
<gene>
    <name evidence="2" type="ORF">SAMN02745674_02286</name>
</gene>
<dbReference type="Pfam" id="PF07238">
    <property type="entry name" value="PilZ"/>
    <property type="match status" value="1"/>
</dbReference>
<evidence type="ECO:0000313" key="3">
    <source>
        <dbReference type="Proteomes" id="UP000190061"/>
    </source>
</evidence>
<evidence type="ECO:0000313" key="2">
    <source>
        <dbReference type="EMBL" id="SKA17732.1"/>
    </source>
</evidence>
<dbReference type="InterPro" id="IPR009875">
    <property type="entry name" value="PilZ_domain"/>
</dbReference>
<reference evidence="2 3" key="1">
    <citation type="submission" date="2017-02" db="EMBL/GenBank/DDBJ databases">
        <authorList>
            <person name="Peterson S.W."/>
        </authorList>
    </citation>
    <scope>NUCLEOTIDE SEQUENCE [LARGE SCALE GENOMIC DNA]</scope>
    <source>
        <strain evidence="2 3">DSM 21749</strain>
    </source>
</reference>
<dbReference type="RefSeq" id="WP_078758841.1">
    <property type="nucleotide sequence ID" value="NZ_FUXP01000010.1"/>
</dbReference>
<dbReference type="AlphaFoldDB" id="A0A1T4RP54"/>
<evidence type="ECO:0000259" key="1">
    <source>
        <dbReference type="Pfam" id="PF07238"/>
    </source>
</evidence>
<proteinExistence type="predicted"/>
<dbReference type="EMBL" id="FUXP01000010">
    <property type="protein sequence ID" value="SKA17732.1"/>
    <property type="molecule type" value="Genomic_DNA"/>
</dbReference>
<dbReference type="STRING" id="1122188.SAMN02745674_02286"/>
<dbReference type="Proteomes" id="UP000190061">
    <property type="component" value="Unassembled WGS sequence"/>
</dbReference>
<name>A0A1T4RP54_9GAMM</name>
<keyword evidence="3" id="KW-1185">Reference proteome</keyword>
<dbReference type="OrthoDB" id="5625505at2"/>
<protein>
    <submittedName>
        <fullName evidence="2">PilZ domain-containing protein</fullName>
    </submittedName>
</protein>
<feature type="domain" description="PilZ" evidence="1">
    <location>
        <begin position="7"/>
        <end position="108"/>
    </location>
</feature>
<sequence length="117" mass="13295">MKYDEYRHARRYDVPDTVKVVDTMTDEVVGQLGNVSETGMLLMANRPLVDDALYQFRLEVGDGFDHEQPIEVGAHLLWQESAGASGQWWAGFRFIKVLDGHAQPLRHWLDTLVPAAQ</sequence>
<dbReference type="GO" id="GO:0035438">
    <property type="term" value="F:cyclic-di-GMP binding"/>
    <property type="evidence" value="ECO:0007669"/>
    <property type="project" value="InterPro"/>
</dbReference>